<gene>
    <name evidence="1" type="ORF">JOB18_045628</name>
</gene>
<protein>
    <submittedName>
        <fullName evidence="1">Uncharacterized protein</fullName>
    </submittedName>
</protein>
<dbReference type="AlphaFoldDB" id="A0AAV6QBQ7"/>
<organism evidence="1 2">
    <name type="scientific">Solea senegalensis</name>
    <name type="common">Senegalese sole</name>
    <dbReference type="NCBI Taxonomy" id="28829"/>
    <lineage>
        <taxon>Eukaryota</taxon>
        <taxon>Metazoa</taxon>
        <taxon>Chordata</taxon>
        <taxon>Craniata</taxon>
        <taxon>Vertebrata</taxon>
        <taxon>Euteleostomi</taxon>
        <taxon>Actinopterygii</taxon>
        <taxon>Neopterygii</taxon>
        <taxon>Teleostei</taxon>
        <taxon>Neoteleostei</taxon>
        <taxon>Acanthomorphata</taxon>
        <taxon>Carangaria</taxon>
        <taxon>Pleuronectiformes</taxon>
        <taxon>Pleuronectoidei</taxon>
        <taxon>Soleidae</taxon>
        <taxon>Solea</taxon>
    </lineage>
</organism>
<evidence type="ECO:0000313" key="1">
    <source>
        <dbReference type="EMBL" id="KAG7487049.1"/>
    </source>
</evidence>
<dbReference type="Proteomes" id="UP000693946">
    <property type="component" value="Linkage Group LG6"/>
</dbReference>
<keyword evidence="2" id="KW-1185">Reference proteome</keyword>
<name>A0AAV6QBQ7_SOLSE</name>
<sequence>MGSHSSVLIPDTEEFGSIVSEKLNEQIAHAADERLQSELQTLGSILSLMTVA</sequence>
<accession>A0AAV6QBQ7</accession>
<reference evidence="1 2" key="1">
    <citation type="journal article" date="2021" name="Sci. Rep.">
        <title>Chromosome anchoring in Senegalese sole (Solea senegalensis) reveals sex-associated markers and genome rearrangements in flatfish.</title>
        <authorList>
            <person name="Guerrero-Cozar I."/>
            <person name="Gomez-Garrido J."/>
            <person name="Berbel C."/>
            <person name="Martinez-Blanch J.F."/>
            <person name="Alioto T."/>
            <person name="Claros M.G."/>
            <person name="Gagnaire P.A."/>
            <person name="Manchado M."/>
        </authorList>
    </citation>
    <scope>NUCLEOTIDE SEQUENCE [LARGE SCALE GENOMIC DNA]</scope>
    <source>
        <strain evidence="1">Sse05_10M</strain>
    </source>
</reference>
<evidence type="ECO:0000313" key="2">
    <source>
        <dbReference type="Proteomes" id="UP000693946"/>
    </source>
</evidence>
<proteinExistence type="predicted"/>
<dbReference type="EMBL" id="JAGKHQ010000018">
    <property type="protein sequence ID" value="KAG7487049.1"/>
    <property type="molecule type" value="Genomic_DNA"/>
</dbReference>
<comment type="caution">
    <text evidence="1">The sequence shown here is derived from an EMBL/GenBank/DDBJ whole genome shotgun (WGS) entry which is preliminary data.</text>
</comment>